<feature type="compositionally biased region" description="Polar residues" evidence="1">
    <location>
        <begin position="50"/>
        <end position="61"/>
    </location>
</feature>
<comment type="caution">
    <text evidence="2">The sequence shown here is derived from an EMBL/GenBank/DDBJ whole genome shotgun (WGS) entry which is preliminary data.</text>
</comment>
<organism evidence="2 3">
    <name type="scientific">Conoideocrella luteorostrata</name>
    <dbReference type="NCBI Taxonomy" id="1105319"/>
    <lineage>
        <taxon>Eukaryota</taxon>
        <taxon>Fungi</taxon>
        <taxon>Dikarya</taxon>
        <taxon>Ascomycota</taxon>
        <taxon>Pezizomycotina</taxon>
        <taxon>Sordariomycetes</taxon>
        <taxon>Hypocreomycetidae</taxon>
        <taxon>Hypocreales</taxon>
        <taxon>Clavicipitaceae</taxon>
        <taxon>Conoideocrella</taxon>
    </lineage>
</organism>
<feature type="non-terminal residue" evidence="2">
    <location>
        <position position="1"/>
    </location>
</feature>
<dbReference type="AlphaFoldDB" id="A0AAJ0CH49"/>
<protein>
    <submittedName>
        <fullName evidence="2">Uncharacterized protein</fullName>
    </submittedName>
</protein>
<gene>
    <name evidence="2" type="ORF">QQS21_011703</name>
</gene>
<dbReference type="Proteomes" id="UP001251528">
    <property type="component" value="Unassembled WGS sequence"/>
</dbReference>
<proteinExistence type="predicted"/>
<evidence type="ECO:0000256" key="1">
    <source>
        <dbReference type="SAM" id="MobiDB-lite"/>
    </source>
</evidence>
<accession>A0AAJ0CH49</accession>
<dbReference type="EMBL" id="JASWJB010000417">
    <property type="protein sequence ID" value="KAK2590601.1"/>
    <property type="molecule type" value="Genomic_DNA"/>
</dbReference>
<evidence type="ECO:0000313" key="2">
    <source>
        <dbReference type="EMBL" id="KAK2590601.1"/>
    </source>
</evidence>
<keyword evidence="3" id="KW-1185">Reference proteome</keyword>
<evidence type="ECO:0000313" key="3">
    <source>
        <dbReference type="Proteomes" id="UP001251528"/>
    </source>
</evidence>
<reference evidence="2" key="1">
    <citation type="submission" date="2023-06" db="EMBL/GenBank/DDBJ databases">
        <title>Conoideocrella luteorostrata (Hypocreales: Clavicipitaceae), a potential biocontrol fungus for elongate hemlock scale in United States Christmas tree production areas.</title>
        <authorList>
            <person name="Barrett H."/>
            <person name="Lovett B."/>
            <person name="Macias A.M."/>
            <person name="Stajich J.E."/>
            <person name="Kasson M.T."/>
        </authorList>
    </citation>
    <scope>NUCLEOTIDE SEQUENCE</scope>
    <source>
        <strain evidence="2">ARSEF 14590</strain>
    </source>
</reference>
<sequence length="115" mass="12049">IQDALVHSLNSNSTNWPTLVQSHALSLLRSGEITTYPALLRRIIDDVREASSNPSPSNGKTPNGDAPKKAVNGSSSAGVSDKPNLAVPDSVVEEALRITRESLEAVCEIDGDGAS</sequence>
<name>A0AAJ0CH49_9HYPO</name>
<feature type="region of interest" description="Disordered" evidence="1">
    <location>
        <begin position="48"/>
        <end position="88"/>
    </location>
</feature>